<dbReference type="AlphaFoldDB" id="A0A2S9YAQ9"/>
<comment type="caution">
    <text evidence="1">The sequence shown here is derived from an EMBL/GenBank/DDBJ whole genome shotgun (WGS) entry which is preliminary data.</text>
</comment>
<organism evidence="1 2">
    <name type="scientific">Enhygromyxa salina</name>
    <dbReference type="NCBI Taxonomy" id="215803"/>
    <lineage>
        <taxon>Bacteria</taxon>
        <taxon>Pseudomonadati</taxon>
        <taxon>Myxococcota</taxon>
        <taxon>Polyangia</taxon>
        <taxon>Nannocystales</taxon>
        <taxon>Nannocystaceae</taxon>
        <taxon>Enhygromyxa</taxon>
    </lineage>
</organism>
<dbReference type="EMBL" id="PVNK01000130">
    <property type="protein sequence ID" value="PRQ02096.1"/>
    <property type="molecule type" value="Genomic_DNA"/>
</dbReference>
<evidence type="ECO:0000313" key="1">
    <source>
        <dbReference type="EMBL" id="PRQ02096.1"/>
    </source>
</evidence>
<gene>
    <name evidence="1" type="ORF">ENSA5_26610</name>
</gene>
<evidence type="ECO:0000313" key="2">
    <source>
        <dbReference type="Proteomes" id="UP000237968"/>
    </source>
</evidence>
<dbReference type="RefSeq" id="WP_106392052.1">
    <property type="nucleotide sequence ID" value="NZ_PVNK01000130.1"/>
</dbReference>
<name>A0A2S9YAQ9_9BACT</name>
<reference evidence="1 2" key="1">
    <citation type="submission" date="2018-03" db="EMBL/GenBank/DDBJ databases">
        <title>Draft Genome Sequences of the Obligatory Marine Myxobacteria Enhygromyxa salina SWB005.</title>
        <authorList>
            <person name="Poehlein A."/>
            <person name="Moghaddam J.A."/>
            <person name="Harms H."/>
            <person name="Alanjari M."/>
            <person name="Koenig G.M."/>
            <person name="Daniel R."/>
            <person name="Schaeberle T.F."/>
        </authorList>
    </citation>
    <scope>NUCLEOTIDE SEQUENCE [LARGE SCALE GENOMIC DNA]</scope>
    <source>
        <strain evidence="1 2">SWB005</strain>
    </source>
</reference>
<dbReference type="Proteomes" id="UP000237968">
    <property type="component" value="Unassembled WGS sequence"/>
</dbReference>
<protein>
    <submittedName>
        <fullName evidence="1">Uncharacterized protein</fullName>
    </submittedName>
</protein>
<sequence length="568" mass="62749">MPDTPIQAPIREWWPVDLDDRLVEALEAFVTELDAEAPALDLGALADAEHRLRHAMHREVHEIIEGASLSHYCHVINGWGDARVREGRLGDGLAFYARRGPEGPYMRQMHRDGDFHPWQTLAYSLMAGADIERELPELGVSMAELYAVSTELGTDEGEELGHFLFAQAWLEPAAAEARFEFAGRSCDLVELMEAAIEAHHEGHFRVCCKIHLCEGICAAAARIPALAGFRAQAQALLDGHLDMMLLFTLGARERVEAQLAGRSLGEDALGKAVTRALARAETFEDHVFFAGHQLELACFAAHFGYEVRSVYRRAMTLLANLSNTILPHYIGAPEQGRCAFAEHFLFHGHYRRAITMLPEMLAAEGEAGFLDPTTLAAFTVDFNADCEVPEPVTPAQPDAWTLAPASRERPRFAELIAAVAEVLPAGFELRGNRAHYRHVKPEHWPKSLHYELLDLGAEAPYFGLELHLEDDAVSPLIPVFAAQASGFAETHAAELVSWEPRWGNGARLRAFVHEQQPVAESAALLRALIERSYAEVDAALEQLRAREGLIGLVQPAVFRGPEAERVDG</sequence>
<proteinExistence type="predicted"/>
<dbReference type="OrthoDB" id="1489443at2"/>
<keyword evidence="2" id="KW-1185">Reference proteome</keyword>
<accession>A0A2S9YAQ9</accession>